<reference evidence="1" key="1">
    <citation type="submission" date="2021-03" db="EMBL/GenBank/DDBJ databases">
        <authorList>
            <consortium name="Genoscope - CEA"/>
            <person name="William W."/>
        </authorList>
    </citation>
    <scope>NUCLEOTIDE SEQUENCE</scope>
    <source>
        <strain evidence="1">Doubled-haploid Pahang</strain>
    </source>
</reference>
<evidence type="ECO:0000313" key="1">
    <source>
        <dbReference type="EMBL" id="CAG1843323.1"/>
    </source>
</evidence>
<sequence length="139" mass="16820">MMLQGELPPCQFHCVMEEVMEWFRINTGKFWRGSKSVWVQKSHVQDLLQWTRTLHNTRRNGYCLQNLYVYKCIREYVILILLLEWSNSLIDMLHPTLSSQFLSINPARIHLLFTMVFIYLHSMVIDKSYNIIMQNWIRH</sequence>
<gene>
    <name evidence="1" type="ORF">GSMUA_131180.1</name>
</gene>
<protein>
    <submittedName>
        <fullName evidence="1">(wild Malaysian banana) hypothetical protein</fullName>
    </submittedName>
</protein>
<dbReference type="AlphaFoldDB" id="A0A804ITM8"/>
<evidence type="ECO:0000313" key="3">
    <source>
        <dbReference type="Proteomes" id="UP000012960"/>
    </source>
</evidence>
<dbReference type="EnsemblPlants" id="Ma04_t25110.1">
    <property type="protein sequence ID" value="Ma04_p25110.1"/>
    <property type="gene ID" value="Ma04_g25110"/>
</dbReference>
<dbReference type="Proteomes" id="UP000012960">
    <property type="component" value="Unplaced"/>
</dbReference>
<evidence type="ECO:0000313" key="2">
    <source>
        <dbReference type="EnsemblPlants" id="Ma04_p25110.1"/>
    </source>
</evidence>
<dbReference type="InParanoid" id="A0A804ITM8"/>
<accession>A0A804ITM8</accession>
<reference evidence="2" key="2">
    <citation type="submission" date="2021-05" db="UniProtKB">
        <authorList>
            <consortium name="EnsemblPlants"/>
        </authorList>
    </citation>
    <scope>IDENTIFICATION</scope>
    <source>
        <strain evidence="2">subsp. malaccensis</strain>
    </source>
</reference>
<keyword evidence="3" id="KW-1185">Reference proteome</keyword>
<organism evidence="2 3">
    <name type="scientific">Musa acuminata subsp. malaccensis</name>
    <name type="common">Wild banana</name>
    <name type="synonym">Musa malaccensis</name>
    <dbReference type="NCBI Taxonomy" id="214687"/>
    <lineage>
        <taxon>Eukaryota</taxon>
        <taxon>Viridiplantae</taxon>
        <taxon>Streptophyta</taxon>
        <taxon>Embryophyta</taxon>
        <taxon>Tracheophyta</taxon>
        <taxon>Spermatophyta</taxon>
        <taxon>Magnoliopsida</taxon>
        <taxon>Liliopsida</taxon>
        <taxon>Zingiberales</taxon>
        <taxon>Musaceae</taxon>
        <taxon>Musa</taxon>
    </lineage>
</organism>
<dbReference type="Gramene" id="Ma04_t25110.1">
    <property type="protein sequence ID" value="Ma04_p25110.1"/>
    <property type="gene ID" value="Ma04_g25110"/>
</dbReference>
<proteinExistence type="predicted"/>
<dbReference type="EMBL" id="HG996469">
    <property type="protein sequence ID" value="CAG1843323.1"/>
    <property type="molecule type" value="Genomic_DNA"/>
</dbReference>
<name>A0A804ITM8_MUSAM</name>